<keyword evidence="2" id="KW-1185">Reference proteome</keyword>
<proteinExistence type="predicted"/>
<dbReference type="EMBL" id="JARKIE010000009">
    <property type="protein sequence ID" value="KAJ7704809.1"/>
    <property type="molecule type" value="Genomic_DNA"/>
</dbReference>
<gene>
    <name evidence="1" type="ORF">B0H17DRAFT_1038601</name>
</gene>
<organism evidence="1 2">
    <name type="scientific">Mycena rosella</name>
    <name type="common">Pink bonnet</name>
    <name type="synonym">Agaricus rosellus</name>
    <dbReference type="NCBI Taxonomy" id="1033263"/>
    <lineage>
        <taxon>Eukaryota</taxon>
        <taxon>Fungi</taxon>
        <taxon>Dikarya</taxon>
        <taxon>Basidiomycota</taxon>
        <taxon>Agaricomycotina</taxon>
        <taxon>Agaricomycetes</taxon>
        <taxon>Agaricomycetidae</taxon>
        <taxon>Agaricales</taxon>
        <taxon>Marasmiineae</taxon>
        <taxon>Mycenaceae</taxon>
        <taxon>Mycena</taxon>
    </lineage>
</organism>
<reference evidence="1" key="1">
    <citation type="submission" date="2023-03" db="EMBL/GenBank/DDBJ databases">
        <title>Massive genome expansion in bonnet fungi (Mycena s.s.) driven by repeated elements and novel gene families across ecological guilds.</title>
        <authorList>
            <consortium name="Lawrence Berkeley National Laboratory"/>
            <person name="Harder C.B."/>
            <person name="Miyauchi S."/>
            <person name="Viragh M."/>
            <person name="Kuo A."/>
            <person name="Thoen E."/>
            <person name="Andreopoulos B."/>
            <person name="Lu D."/>
            <person name="Skrede I."/>
            <person name="Drula E."/>
            <person name="Henrissat B."/>
            <person name="Morin E."/>
            <person name="Kohler A."/>
            <person name="Barry K."/>
            <person name="LaButti K."/>
            <person name="Morin E."/>
            <person name="Salamov A."/>
            <person name="Lipzen A."/>
            <person name="Mereny Z."/>
            <person name="Hegedus B."/>
            <person name="Baldrian P."/>
            <person name="Stursova M."/>
            <person name="Weitz H."/>
            <person name="Taylor A."/>
            <person name="Grigoriev I.V."/>
            <person name="Nagy L.G."/>
            <person name="Martin F."/>
            <person name="Kauserud H."/>
        </authorList>
    </citation>
    <scope>NUCLEOTIDE SEQUENCE</scope>
    <source>
        <strain evidence="1">CBHHK067</strain>
    </source>
</reference>
<dbReference type="AlphaFoldDB" id="A0AAD7GT73"/>
<name>A0AAD7GT73_MYCRO</name>
<evidence type="ECO:0000313" key="2">
    <source>
        <dbReference type="Proteomes" id="UP001221757"/>
    </source>
</evidence>
<accession>A0AAD7GT73</accession>
<evidence type="ECO:0000313" key="1">
    <source>
        <dbReference type="EMBL" id="KAJ7704809.1"/>
    </source>
</evidence>
<comment type="caution">
    <text evidence="1">The sequence shown here is derived from an EMBL/GenBank/DDBJ whole genome shotgun (WGS) entry which is preliminary data.</text>
</comment>
<protein>
    <submittedName>
        <fullName evidence="1">Uncharacterized protein</fullName>
    </submittedName>
</protein>
<dbReference type="Proteomes" id="UP001221757">
    <property type="component" value="Unassembled WGS sequence"/>
</dbReference>
<sequence>MPAYETQALPSVKLWTVKVLASMGLMNQSSFVAPGVSGKLMIAFPDAPEAPLRLITCP</sequence>